<reference evidence="4 5" key="1">
    <citation type="journal article" date="2019" name="Int. J. Syst. Evol. Microbiol.">
        <title>The Global Catalogue of Microorganisms (GCM) 10K type strain sequencing project: providing services to taxonomists for standard genome sequencing and annotation.</title>
        <authorList>
            <consortium name="The Broad Institute Genomics Platform"/>
            <consortium name="The Broad Institute Genome Sequencing Center for Infectious Disease"/>
            <person name="Wu L."/>
            <person name="Ma J."/>
        </authorList>
    </citation>
    <scope>NUCLEOTIDE SEQUENCE [LARGE SCALE GENOMIC DNA]</scope>
    <source>
        <strain evidence="4 5">JCM 16227</strain>
    </source>
</reference>
<dbReference type="Pfam" id="PF12079">
    <property type="entry name" value="DUF3558"/>
    <property type="match status" value="1"/>
</dbReference>
<dbReference type="InterPro" id="IPR036986">
    <property type="entry name" value="S4_RNA-bd_sf"/>
</dbReference>
<feature type="domain" description="RNA-binding S4" evidence="3">
    <location>
        <begin position="3"/>
        <end position="64"/>
    </location>
</feature>
<evidence type="ECO:0000259" key="3">
    <source>
        <dbReference type="SMART" id="SM00363"/>
    </source>
</evidence>
<accession>A0ABN3H1M1</accession>
<organism evidence="4 5">
    <name type="scientific">Gordonia cholesterolivorans</name>
    <dbReference type="NCBI Taxonomy" id="559625"/>
    <lineage>
        <taxon>Bacteria</taxon>
        <taxon>Bacillati</taxon>
        <taxon>Actinomycetota</taxon>
        <taxon>Actinomycetes</taxon>
        <taxon>Mycobacteriales</taxon>
        <taxon>Gordoniaceae</taxon>
        <taxon>Gordonia</taxon>
    </lineage>
</organism>
<dbReference type="EMBL" id="BAAARB010000001">
    <property type="protein sequence ID" value="GAA2366881.1"/>
    <property type="molecule type" value="Genomic_DNA"/>
</dbReference>
<evidence type="ECO:0000313" key="4">
    <source>
        <dbReference type="EMBL" id="GAA2366881.1"/>
    </source>
</evidence>
<dbReference type="Gene3D" id="3.10.290.10">
    <property type="entry name" value="RNA-binding S4 domain"/>
    <property type="match status" value="1"/>
</dbReference>
<dbReference type="RefSeq" id="WP_346074721.1">
    <property type="nucleotide sequence ID" value="NZ_BAAARB010000001.1"/>
</dbReference>
<sequence length="291" mass="30829">MATRIDSWIWAIRLTKTRSAAGAACRAGHVQLNGATAKPAAPVSIGDRVTVRLNGRERIVEVTRLISKRVSAPAAAECYIDHSPPPPPREVLASLPRRDRGSGRPTKRERRQLDRFRSEIILVTLAALAALLLAGCSGGGSDSADVSETPKAGTGPQFARCGGLTTDDVVRMSGMAGLRLAIDNPSTCEWRADAQRNGSVSFNWYRGSPIGRERGTEQLSRDTTQDYEIDGNPGFLAHTAGICEIGVAWDADFIEISLASPISPGAGPTIAEDQLCGAAKSITEKVVKGAA</sequence>
<gene>
    <name evidence="4" type="ORF">GCM10009855_02740</name>
</gene>
<feature type="region of interest" description="Disordered" evidence="2">
    <location>
        <begin position="77"/>
        <end position="111"/>
    </location>
</feature>
<dbReference type="CDD" id="cd00165">
    <property type="entry name" value="S4"/>
    <property type="match status" value="1"/>
</dbReference>
<keyword evidence="1" id="KW-0694">RNA-binding</keyword>
<evidence type="ECO:0000313" key="5">
    <source>
        <dbReference type="Proteomes" id="UP001501170"/>
    </source>
</evidence>
<dbReference type="SUPFAM" id="SSF55174">
    <property type="entry name" value="Alpha-L RNA-binding motif"/>
    <property type="match status" value="1"/>
</dbReference>
<dbReference type="Pfam" id="PF01479">
    <property type="entry name" value="S4"/>
    <property type="match status" value="1"/>
</dbReference>
<evidence type="ECO:0000256" key="2">
    <source>
        <dbReference type="SAM" id="MobiDB-lite"/>
    </source>
</evidence>
<dbReference type="PROSITE" id="PS50889">
    <property type="entry name" value="S4"/>
    <property type="match status" value="1"/>
</dbReference>
<dbReference type="Proteomes" id="UP001501170">
    <property type="component" value="Unassembled WGS sequence"/>
</dbReference>
<evidence type="ECO:0000256" key="1">
    <source>
        <dbReference type="PROSITE-ProRule" id="PRU00182"/>
    </source>
</evidence>
<protein>
    <recommendedName>
        <fullName evidence="3">RNA-binding S4 domain-containing protein</fullName>
    </recommendedName>
</protein>
<name>A0ABN3H1M1_9ACTN</name>
<proteinExistence type="predicted"/>
<dbReference type="SMART" id="SM00363">
    <property type="entry name" value="S4"/>
    <property type="match status" value="1"/>
</dbReference>
<keyword evidence="5" id="KW-1185">Reference proteome</keyword>
<dbReference type="InterPro" id="IPR002942">
    <property type="entry name" value="S4_RNA-bd"/>
</dbReference>
<comment type="caution">
    <text evidence="4">The sequence shown here is derived from an EMBL/GenBank/DDBJ whole genome shotgun (WGS) entry which is preliminary data.</text>
</comment>
<dbReference type="InterPro" id="IPR024520">
    <property type="entry name" value="DUF3558"/>
</dbReference>